<proteinExistence type="predicted"/>
<dbReference type="InterPro" id="IPR035923">
    <property type="entry name" value="TT1751-like_sf"/>
</dbReference>
<organism evidence="2 3">
    <name type="scientific">Ferrimicrobium acidiphilum</name>
    <dbReference type="NCBI Taxonomy" id="121039"/>
    <lineage>
        <taxon>Bacteria</taxon>
        <taxon>Bacillati</taxon>
        <taxon>Actinomycetota</taxon>
        <taxon>Acidimicrobiia</taxon>
        <taxon>Acidimicrobiales</taxon>
        <taxon>Acidimicrobiaceae</taxon>
        <taxon>Ferrimicrobium</taxon>
    </lineage>
</organism>
<dbReference type="InterPro" id="IPR005180">
    <property type="entry name" value="DUF302"/>
</dbReference>
<dbReference type="PANTHER" id="PTHR38342:SF1">
    <property type="entry name" value="SLR5037 PROTEIN"/>
    <property type="match status" value="1"/>
</dbReference>
<dbReference type="Proteomes" id="UP001560267">
    <property type="component" value="Unassembled WGS sequence"/>
</dbReference>
<evidence type="ECO:0000313" key="3">
    <source>
        <dbReference type="Proteomes" id="UP001560267"/>
    </source>
</evidence>
<keyword evidence="3" id="KW-1185">Reference proteome</keyword>
<dbReference type="Gene3D" id="3.30.310.70">
    <property type="entry name" value="TT1751-like domain"/>
    <property type="match status" value="1"/>
</dbReference>
<dbReference type="RefSeq" id="WP_298385739.1">
    <property type="nucleotide sequence ID" value="NZ_JBFSHR010000004.1"/>
</dbReference>
<evidence type="ECO:0000313" key="2">
    <source>
        <dbReference type="EMBL" id="MEX6428622.1"/>
    </source>
</evidence>
<dbReference type="Pfam" id="PF03625">
    <property type="entry name" value="DUF302"/>
    <property type="match status" value="1"/>
</dbReference>
<comment type="caution">
    <text evidence="2">The sequence shown here is derived from an EMBL/GenBank/DDBJ whole genome shotgun (WGS) entry which is preliminary data.</text>
</comment>
<dbReference type="SUPFAM" id="SSF103247">
    <property type="entry name" value="TT1751-like"/>
    <property type="match status" value="1"/>
</dbReference>
<name>A0ABV3XZB1_9ACTN</name>
<accession>A0ABV3XZB1</accession>
<dbReference type="PANTHER" id="PTHR38342">
    <property type="entry name" value="SLR5037 PROTEIN"/>
    <property type="match status" value="1"/>
</dbReference>
<gene>
    <name evidence="2" type="ORF">AB6A68_02060</name>
</gene>
<reference evidence="2 3" key="1">
    <citation type="submission" date="2024-07" db="EMBL/GenBank/DDBJ databases">
        <title>Draft Genome Sequence of Ferrimicrobium acidiphilum Strain YE2023, Isolated from a Pulp of Bioleach Reactor.</title>
        <authorList>
            <person name="Elkina Y.A."/>
            <person name="Bulaeva A.G."/>
            <person name="Beletsky A.V."/>
            <person name="Mardanov A.V."/>
        </authorList>
    </citation>
    <scope>NUCLEOTIDE SEQUENCE [LARGE SCALE GENOMIC DNA]</scope>
    <source>
        <strain evidence="2 3">YE2023</strain>
    </source>
</reference>
<dbReference type="CDD" id="cd14797">
    <property type="entry name" value="DUF302"/>
    <property type="match status" value="1"/>
</dbReference>
<dbReference type="EMBL" id="JBFSHR010000004">
    <property type="protein sequence ID" value="MEX6428622.1"/>
    <property type="molecule type" value="Genomic_DNA"/>
</dbReference>
<evidence type="ECO:0000259" key="1">
    <source>
        <dbReference type="Pfam" id="PF03625"/>
    </source>
</evidence>
<sequence length="132" mass="13691">MLSFSVETTHTLPEAEAIVREQLASVGFGILSEIDLGATLAAKLNRSVGNMKILGACNPQFAYDAITSDRSIALLLPCNVVLDATETGTRVSVPAPEALLPGRAEITQPVTALLMQALTAMGTVTSTPPSPA</sequence>
<protein>
    <submittedName>
        <fullName evidence="2">DUF302 domain-containing protein</fullName>
    </submittedName>
</protein>
<feature type="domain" description="DUF302" evidence="1">
    <location>
        <begin position="34"/>
        <end position="95"/>
    </location>
</feature>